<gene>
    <name evidence="1" type="ORF">HID58_015258</name>
</gene>
<dbReference type="Proteomes" id="UP000824890">
    <property type="component" value="Unassembled WGS sequence"/>
</dbReference>
<sequence>QHLDYPRRQIKSTYQSIELGHVTQINLNDIFALSSAKSPKLHHRYLPPLLDQFPPSDHSLYPPPSASASHLCSSCWCGVPFVWVCFQRPCEFPTELPIVLTEGDGVKIFVRLRFGTESARMLLKLIVYHPIHTQTSVSVSSLTPPISELLGILSRRFLFFTSPQKEAGKNIHPTGETTFAANAELPLSLQMFCLHLSKDVETLLMREWWLK</sequence>
<evidence type="ECO:0000313" key="2">
    <source>
        <dbReference type="Proteomes" id="UP000824890"/>
    </source>
</evidence>
<feature type="non-terminal residue" evidence="1">
    <location>
        <position position="1"/>
    </location>
</feature>
<keyword evidence="2" id="KW-1185">Reference proteome</keyword>
<name>A0ABQ8DJJ8_BRANA</name>
<organism evidence="1 2">
    <name type="scientific">Brassica napus</name>
    <name type="common">Rape</name>
    <dbReference type="NCBI Taxonomy" id="3708"/>
    <lineage>
        <taxon>Eukaryota</taxon>
        <taxon>Viridiplantae</taxon>
        <taxon>Streptophyta</taxon>
        <taxon>Embryophyta</taxon>
        <taxon>Tracheophyta</taxon>
        <taxon>Spermatophyta</taxon>
        <taxon>Magnoliopsida</taxon>
        <taxon>eudicotyledons</taxon>
        <taxon>Gunneridae</taxon>
        <taxon>Pentapetalae</taxon>
        <taxon>rosids</taxon>
        <taxon>malvids</taxon>
        <taxon>Brassicales</taxon>
        <taxon>Brassicaceae</taxon>
        <taxon>Brassiceae</taxon>
        <taxon>Brassica</taxon>
    </lineage>
</organism>
<protein>
    <submittedName>
        <fullName evidence="1">Uncharacterized protein</fullName>
    </submittedName>
</protein>
<accession>A0ABQ8DJJ8</accession>
<evidence type="ECO:0000313" key="1">
    <source>
        <dbReference type="EMBL" id="KAH0929531.1"/>
    </source>
</evidence>
<comment type="caution">
    <text evidence="1">The sequence shown here is derived from an EMBL/GenBank/DDBJ whole genome shotgun (WGS) entry which is preliminary data.</text>
</comment>
<dbReference type="EMBL" id="JAGKQM010000004">
    <property type="protein sequence ID" value="KAH0929531.1"/>
    <property type="molecule type" value="Genomic_DNA"/>
</dbReference>
<proteinExistence type="predicted"/>
<reference evidence="1 2" key="1">
    <citation type="submission" date="2021-05" db="EMBL/GenBank/DDBJ databases">
        <title>Genome Assembly of Synthetic Allotetraploid Brassica napus Reveals Homoeologous Exchanges between Subgenomes.</title>
        <authorList>
            <person name="Davis J.T."/>
        </authorList>
    </citation>
    <scope>NUCLEOTIDE SEQUENCE [LARGE SCALE GENOMIC DNA]</scope>
    <source>
        <strain evidence="2">cv. Da-Ae</strain>
        <tissue evidence="1">Seedling</tissue>
    </source>
</reference>